<dbReference type="GO" id="GO:0000467">
    <property type="term" value="P:exonucleolytic trimming to generate mature 3'-end of 5.8S rRNA from tricistronic rRNA transcript (SSU-rRNA, 5.8S rRNA, LSU-rRNA)"/>
    <property type="evidence" value="ECO:0007669"/>
    <property type="project" value="TreeGrafter"/>
</dbReference>
<comment type="similarity">
    <text evidence="3">Belongs to the RRP40 family.</text>
</comment>
<dbReference type="InterPro" id="IPR032801">
    <property type="entry name" value="PXL2A/B/C"/>
</dbReference>
<dbReference type="Gene3D" id="2.40.50.140">
    <property type="entry name" value="Nucleic acid-binding proteins"/>
    <property type="match status" value="1"/>
</dbReference>
<dbReference type="Gene3D" id="2.40.50.100">
    <property type="match status" value="1"/>
</dbReference>
<keyword evidence="6" id="KW-0271">Exosome</keyword>
<dbReference type="GO" id="GO:0000176">
    <property type="term" value="C:nuclear exosome (RNase complex)"/>
    <property type="evidence" value="ECO:0007669"/>
    <property type="project" value="Ensembl"/>
</dbReference>
<dbReference type="GO" id="GO:0071038">
    <property type="term" value="P:TRAMP-dependent tRNA surveillance pathway"/>
    <property type="evidence" value="ECO:0007669"/>
    <property type="project" value="TreeGrafter"/>
</dbReference>
<dbReference type="InterPro" id="IPR036612">
    <property type="entry name" value="KH_dom_type_1_sf"/>
</dbReference>
<feature type="signal peptide" evidence="10">
    <location>
        <begin position="1"/>
        <end position="21"/>
    </location>
</feature>
<keyword evidence="14" id="KW-1185">Reference proteome</keyword>
<dbReference type="FunFam" id="2.40.50.100:FF:000044">
    <property type="entry name" value="exosome complex component RRP40"/>
    <property type="match status" value="1"/>
</dbReference>
<evidence type="ECO:0000256" key="9">
    <source>
        <dbReference type="ARBA" id="ARBA00030615"/>
    </source>
</evidence>
<evidence type="ECO:0000256" key="5">
    <source>
        <dbReference type="ARBA" id="ARBA00022552"/>
    </source>
</evidence>
<dbReference type="GO" id="GO:0003723">
    <property type="term" value="F:RNA binding"/>
    <property type="evidence" value="ECO:0007669"/>
    <property type="project" value="UniProtKB-KW"/>
</dbReference>
<dbReference type="AlphaFoldDB" id="A0A7M4ET01"/>
<dbReference type="InterPro" id="IPR012340">
    <property type="entry name" value="NA-bd_OB-fold"/>
</dbReference>
<dbReference type="Pfam" id="PF21262">
    <property type="entry name" value="RRP40_S1"/>
    <property type="match status" value="1"/>
</dbReference>
<dbReference type="SUPFAM" id="SSF110324">
    <property type="entry name" value="Ribosomal L27 protein-like"/>
    <property type="match status" value="1"/>
</dbReference>
<dbReference type="InterPro" id="IPR049469">
    <property type="entry name" value="RRP40_KH-I"/>
</dbReference>
<dbReference type="GO" id="GO:0005730">
    <property type="term" value="C:nucleolus"/>
    <property type="evidence" value="ECO:0007669"/>
    <property type="project" value="UniProtKB-SubCell"/>
</dbReference>
<keyword evidence="5" id="KW-0698">rRNA processing</keyword>
<dbReference type="GO" id="GO:0005654">
    <property type="term" value="C:nucleoplasm"/>
    <property type="evidence" value="ECO:0007669"/>
    <property type="project" value="Ensembl"/>
</dbReference>
<dbReference type="GO" id="GO:0071034">
    <property type="term" value="P:CUT catabolic process"/>
    <property type="evidence" value="ECO:0007669"/>
    <property type="project" value="Ensembl"/>
</dbReference>
<proteinExistence type="inferred from homology"/>
<comment type="subcellular location">
    <subcellularLocation>
        <location evidence="1">Cytoplasm</location>
    </subcellularLocation>
    <subcellularLocation>
        <location evidence="2">Nucleus</location>
        <location evidence="2">Nucleolus</location>
    </subcellularLocation>
</comment>
<keyword evidence="8" id="KW-0539">Nucleus</keyword>
<organism evidence="13 14">
    <name type="scientific">Crocodylus porosus</name>
    <name type="common">Saltwater crocodile</name>
    <name type="synonym">Estuarine crocodile</name>
    <dbReference type="NCBI Taxonomy" id="8502"/>
    <lineage>
        <taxon>Eukaryota</taxon>
        <taxon>Metazoa</taxon>
        <taxon>Chordata</taxon>
        <taxon>Craniata</taxon>
        <taxon>Vertebrata</taxon>
        <taxon>Euteleostomi</taxon>
        <taxon>Archelosauria</taxon>
        <taxon>Archosauria</taxon>
        <taxon>Crocodylia</taxon>
        <taxon>Longirostres</taxon>
        <taxon>Crocodylidae</taxon>
        <taxon>Crocodylus</taxon>
    </lineage>
</organism>
<evidence type="ECO:0000256" key="3">
    <source>
        <dbReference type="ARBA" id="ARBA00007841"/>
    </source>
</evidence>
<dbReference type="Pfam" id="PF21261">
    <property type="entry name" value="RRP40_N_mamm"/>
    <property type="match status" value="1"/>
</dbReference>
<evidence type="ECO:0000259" key="12">
    <source>
        <dbReference type="Pfam" id="PF21261"/>
    </source>
</evidence>
<accession>A0A7M4ET01</accession>
<evidence type="ECO:0000256" key="2">
    <source>
        <dbReference type="ARBA" id="ARBA00004604"/>
    </source>
</evidence>
<dbReference type="GO" id="GO:0045006">
    <property type="term" value="P:DNA deamination"/>
    <property type="evidence" value="ECO:0007669"/>
    <property type="project" value="Ensembl"/>
</dbReference>
<evidence type="ECO:0000256" key="1">
    <source>
        <dbReference type="ARBA" id="ARBA00004496"/>
    </source>
</evidence>
<sequence length="378" mass="40442">MGTAPPLRALLCACVVRGNMAAGGLPAEVAVGQVVLPGDVLLLPKAPDADGERLQLGPSSAPRGRLLCGPGLRRCAAGLLVTKCGLLRHRPPAGAGAGAGTGGGAYWVDSQQKRYVPVKGDPIIGIVTAKAGDIFKVDVGGSEQASLSFLAFEGATKRNRPNVQVGDLIYGQFTVANKDMEPEMVCIDSSGRANGMGIIGHEGLLFKVSLGLIRKLLAPNCEIIQELGQLYPFEIVLGMNGRIWEASELSSLKPQLDQLGVPLYAVVKEKIGSEVEDFQHYFKGEIFLDEKKKFYGPHKRKMLFMGLIRIGVWQNFLRAWKNGFSGNLEGEGVILGGVYVMGAGKQGVLLEHREREFGDKVSLPSVLEAVEKIKPQAS</sequence>
<dbReference type="FunFam" id="2.40.50.140:FF:000112">
    <property type="entry name" value="Exosome complex component RRP40"/>
    <property type="match status" value="1"/>
</dbReference>
<dbReference type="GO" id="GO:0034475">
    <property type="term" value="P:U4 snRNA 3'-end processing"/>
    <property type="evidence" value="ECO:0007669"/>
    <property type="project" value="TreeGrafter"/>
</dbReference>
<evidence type="ECO:0000313" key="13">
    <source>
        <dbReference type="Ensembl" id="ENSCPRP00005014520.1"/>
    </source>
</evidence>
<dbReference type="CDD" id="cd05790">
    <property type="entry name" value="S1_Rrp40"/>
    <property type="match status" value="1"/>
</dbReference>
<gene>
    <name evidence="13" type="primary">EXOSC3</name>
</gene>
<dbReference type="InterPro" id="IPR004088">
    <property type="entry name" value="KH_dom_type_1"/>
</dbReference>
<dbReference type="Ensembl" id="ENSCPRT00005017053.1">
    <property type="protein sequence ID" value="ENSCPRP00005014520.1"/>
    <property type="gene ID" value="ENSCPRG00005010224.1"/>
</dbReference>
<evidence type="ECO:0000259" key="11">
    <source>
        <dbReference type="Pfam" id="PF15985"/>
    </source>
</evidence>
<dbReference type="InterPro" id="IPR048541">
    <property type="entry name" value="RRP40_N"/>
</dbReference>
<protein>
    <recommendedName>
        <fullName evidence="9">Ribosomal RNA-processing protein 40</fullName>
    </recommendedName>
</protein>
<reference evidence="13" key="1">
    <citation type="submission" date="2025-08" db="UniProtKB">
        <authorList>
            <consortium name="Ensembl"/>
        </authorList>
    </citation>
    <scope>IDENTIFICATION</scope>
</reference>
<evidence type="ECO:0000256" key="8">
    <source>
        <dbReference type="ARBA" id="ARBA00023242"/>
    </source>
</evidence>
<dbReference type="InterPro" id="IPR026699">
    <property type="entry name" value="Exosome_RNA_bind1/RRP40/RRP4"/>
</dbReference>
<dbReference type="GO" id="GO:0000177">
    <property type="term" value="C:cytoplasmic exosome (RNase complex)"/>
    <property type="evidence" value="ECO:0007669"/>
    <property type="project" value="Ensembl"/>
</dbReference>
<dbReference type="GO" id="GO:0071035">
    <property type="term" value="P:nuclear polyadenylation-dependent rRNA catabolic process"/>
    <property type="evidence" value="ECO:0007669"/>
    <property type="project" value="TreeGrafter"/>
</dbReference>
<dbReference type="GO" id="GO:0071051">
    <property type="term" value="P:poly(A)-dependent snoRNA 3'-end processing"/>
    <property type="evidence" value="ECO:0007669"/>
    <property type="project" value="TreeGrafter"/>
</dbReference>
<dbReference type="Pfam" id="PF13911">
    <property type="entry name" value="AhpC-TSA_2"/>
    <property type="match status" value="1"/>
</dbReference>
<keyword evidence="7" id="KW-0694">RNA-binding</keyword>
<dbReference type="PANTHER" id="PTHR21321:SF1">
    <property type="entry name" value="EXOSOME COMPLEX COMPONENT RRP40"/>
    <property type="match status" value="1"/>
</dbReference>
<dbReference type="InterPro" id="IPR037319">
    <property type="entry name" value="Rrp40_S1"/>
</dbReference>
<feature type="domain" description="K Homology" evidence="11">
    <location>
        <begin position="203"/>
        <end position="244"/>
    </location>
</feature>
<dbReference type="GeneTree" id="ENSGT00940000153596"/>
<evidence type="ECO:0000313" key="14">
    <source>
        <dbReference type="Proteomes" id="UP000594220"/>
    </source>
</evidence>
<feature type="chain" id="PRO_5029470068" description="Ribosomal RNA-processing protein 40" evidence="10">
    <location>
        <begin position="22"/>
        <end position="378"/>
    </location>
</feature>
<dbReference type="Pfam" id="PF15985">
    <property type="entry name" value="KH_6"/>
    <property type="match status" value="1"/>
</dbReference>
<dbReference type="PANTHER" id="PTHR21321">
    <property type="entry name" value="PNAS-3 RELATED"/>
    <property type="match status" value="1"/>
</dbReference>
<name>A0A7M4ET01_CROPO</name>
<feature type="domain" description="Exosome complex component RRP40 N-terminal" evidence="12">
    <location>
        <begin position="33"/>
        <end position="111"/>
    </location>
</feature>
<reference evidence="13" key="2">
    <citation type="submission" date="2025-09" db="UniProtKB">
        <authorList>
            <consortium name="Ensembl"/>
        </authorList>
    </citation>
    <scope>IDENTIFICATION</scope>
</reference>
<dbReference type="GO" id="GO:0005829">
    <property type="term" value="C:cytosol"/>
    <property type="evidence" value="ECO:0007669"/>
    <property type="project" value="Ensembl"/>
</dbReference>
<keyword evidence="4" id="KW-0963">Cytoplasm</keyword>
<dbReference type="GO" id="GO:0006402">
    <property type="term" value="P:mRNA catabolic process"/>
    <property type="evidence" value="ECO:0007669"/>
    <property type="project" value="Ensembl"/>
</dbReference>
<evidence type="ECO:0000256" key="10">
    <source>
        <dbReference type="SAM" id="SignalP"/>
    </source>
</evidence>
<keyword evidence="10" id="KW-0732">Signal</keyword>
<evidence type="ECO:0000256" key="7">
    <source>
        <dbReference type="ARBA" id="ARBA00022884"/>
    </source>
</evidence>
<evidence type="ECO:0000256" key="4">
    <source>
        <dbReference type="ARBA" id="ARBA00022490"/>
    </source>
</evidence>
<dbReference type="SUPFAM" id="SSF54791">
    <property type="entry name" value="Eukaryotic type KH-domain (KH-domain type I)"/>
    <property type="match status" value="1"/>
</dbReference>
<dbReference type="Gene3D" id="3.30.1370.10">
    <property type="entry name" value="K Homology domain, type 1"/>
    <property type="match status" value="1"/>
</dbReference>
<evidence type="ECO:0000256" key="6">
    <source>
        <dbReference type="ARBA" id="ARBA00022835"/>
    </source>
</evidence>
<dbReference type="SUPFAM" id="SSF50249">
    <property type="entry name" value="Nucleic acid-binding proteins"/>
    <property type="match status" value="1"/>
</dbReference>
<dbReference type="CDD" id="cd22526">
    <property type="entry name" value="KH-I_Rrp40"/>
    <property type="match status" value="1"/>
</dbReference>
<dbReference type="Proteomes" id="UP000594220">
    <property type="component" value="Unplaced"/>
</dbReference>
<dbReference type="GO" id="GO:0000791">
    <property type="term" value="C:euchromatin"/>
    <property type="evidence" value="ECO:0007669"/>
    <property type="project" value="Ensembl"/>
</dbReference>